<dbReference type="PaxDb" id="882-DVU_2433"/>
<gene>
    <name evidence="1" type="ordered locus">DVU_2433</name>
</gene>
<accession>Q729B8</accession>
<evidence type="ECO:0000313" key="1">
    <source>
        <dbReference type="EMBL" id="AAS96906.1"/>
    </source>
</evidence>
<dbReference type="EMBL" id="AE017285">
    <property type="protein sequence ID" value="AAS96906.1"/>
    <property type="molecule type" value="Genomic_DNA"/>
</dbReference>
<dbReference type="KEGG" id="dvu:DVU_2433"/>
<evidence type="ECO:0000313" key="2">
    <source>
        <dbReference type="Proteomes" id="UP000002194"/>
    </source>
</evidence>
<name>Q729B8_NITV2</name>
<proteinExistence type="predicted"/>
<dbReference type="EnsemblBacteria" id="AAS96906">
    <property type="protein sequence ID" value="AAS96906"/>
    <property type="gene ID" value="DVU_2433"/>
</dbReference>
<keyword evidence="2" id="KW-1185">Reference proteome</keyword>
<reference evidence="1 2" key="1">
    <citation type="journal article" date="2004" name="Nat. Biotechnol.">
        <title>The genome sequence of the anaerobic, sulfate-reducing bacterium Desulfovibrio vulgaris Hildenborough.</title>
        <authorList>
            <person name="Heidelberg J.F."/>
            <person name="Seshadri R."/>
            <person name="Haveman S.A."/>
            <person name="Hemme C.L."/>
            <person name="Paulsen I.T."/>
            <person name="Kolonay J.F."/>
            <person name="Eisen J.A."/>
            <person name="Ward N."/>
            <person name="Methe B."/>
            <person name="Brinkac L.M."/>
            <person name="Daugherty S.C."/>
            <person name="Deboy R.T."/>
            <person name="Dodson R.J."/>
            <person name="Durkin A.S."/>
            <person name="Madupu R."/>
            <person name="Nelson W.C."/>
            <person name="Sullivan S.A."/>
            <person name="Fouts D."/>
            <person name="Haft D.H."/>
            <person name="Selengut J."/>
            <person name="Peterson J.D."/>
            <person name="Davidsen T.M."/>
            <person name="Zafar N."/>
            <person name="Zhou L."/>
            <person name="Radune D."/>
            <person name="Dimitrov G."/>
            <person name="Hance M."/>
            <person name="Tran K."/>
            <person name="Khouri H."/>
            <person name="Gill J."/>
            <person name="Utterback T.R."/>
            <person name="Feldblyum T.V."/>
            <person name="Wall J.D."/>
            <person name="Voordouw G."/>
            <person name="Fraser C.M."/>
        </authorList>
    </citation>
    <scope>NUCLEOTIDE SEQUENCE [LARGE SCALE GENOMIC DNA]</scope>
    <source>
        <strain evidence="2">ATCC 29579 / DSM 644 / NCIMB 8303 / VKM B-1760 / Hildenborough</strain>
    </source>
</reference>
<dbReference type="STRING" id="882.DVU_2433"/>
<dbReference type="Proteomes" id="UP000002194">
    <property type="component" value="Chromosome"/>
</dbReference>
<protein>
    <submittedName>
        <fullName evidence="1">Uncharacterized protein</fullName>
    </submittedName>
</protein>
<dbReference type="HOGENOM" id="CLU_3288576_0_0_7"/>
<dbReference type="AlphaFoldDB" id="Q729B8"/>
<sequence length="40" mass="4184">MRLLAIRRCRSRARTVGTGSDSVKPPGVSPGGFSVVEALV</sequence>
<organism evidence="1 2">
    <name type="scientific">Nitratidesulfovibrio vulgaris (strain ATCC 29579 / DSM 644 / CCUG 34227 / NCIMB 8303 / VKM B-1760 / Hildenborough)</name>
    <name type="common">Desulfovibrio vulgaris</name>
    <dbReference type="NCBI Taxonomy" id="882"/>
    <lineage>
        <taxon>Bacteria</taxon>
        <taxon>Pseudomonadati</taxon>
        <taxon>Thermodesulfobacteriota</taxon>
        <taxon>Desulfovibrionia</taxon>
        <taxon>Desulfovibrionales</taxon>
        <taxon>Desulfovibrionaceae</taxon>
        <taxon>Nitratidesulfovibrio</taxon>
    </lineage>
</organism>